<dbReference type="EMBL" id="NJBA01000003">
    <property type="protein sequence ID" value="OWP51250.1"/>
    <property type="molecule type" value="Genomic_DNA"/>
</dbReference>
<sequence>MSAAEKKLNKLSATFRAALAKGNYRLGRDTAREALKIAPNHPTLLADYALCLMRTKDHELAYKTYLKLLNKLGEDNMPGTALDGLTEVCGWLKRDDLVRRYGNLSLSVADRKYSQFSAYPLPDAPPPAFDGTCPERNLIVFSLFGARPRYCESALKNVEAACELFPQWRCRFYVDDSVPPAVLARLKEAGAQVVQVDEATRSAIPATMWRFLVMEDGEVSRFQVRDADSLLSERDRAAVEAWLQSGCWYHHMRDYFSHTELLLAGMWAGCHNQNLPGIRELIAQYLKEEDAHQRFADQYFLRRSLWPTIRQSLLSHDDLFGFLDAQPFPPHEPVRWKTDAFHVGCNASYQGIKVQSKLKDGELQPWGLFDAEGGLLCRYESPVSRGHWEEWMPYFLCEAIAEGSCTVRNLAK</sequence>
<dbReference type="Proteomes" id="UP000198145">
    <property type="component" value="Unassembled WGS sequence"/>
</dbReference>
<evidence type="ECO:0000313" key="1">
    <source>
        <dbReference type="EMBL" id="OWP51250.1"/>
    </source>
</evidence>
<protein>
    <recommendedName>
        <fullName evidence="3">Tetratricopeptide repeat protein</fullName>
    </recommendedName>
</protein>
<dbReference type="STRING" id="46680.GCA_000807755_00110"/>
<dbReference type="Gene3D" id="1.25.40.10">
    <property type="entry name" value="Tetratricopeptide repeat domain"/>
    <property type="match status" value="1"/>
</dbReference>
<organism evidence="1 2">
    <name type="scientific">Pseudomonas nitroreducens</name>
    <dbReference type="NCBI Taxonomy" id="46680"/>
    <lineage>
        <taxon>Bacteria</taxon>
        <taxon>Pseudomonadati</taxon>
        <taxon>Pseudomonadota</taxon>
        <taxon>Gammaproteobacteria</taxon>
        <taxon>Pseudomonadales</taxon>
        <taxon>Pseudomonadaceae</taxon>
        <taxon>Pseudomonas</taxon>
    </lineage>
</organism>
<gene>
    <name evidence="1" type="ORF">CEG18_10330</name>
</gene>
<accession>A0A246FCT2</accession>
<evidence type="ECO:0008006" key="3">
    <source>
        <dbReference type="Google" id="ProtNLM"/>
    </source>
</evidence>
<name>A0A246FCT2_PSENT</name>
<reference evidence="1 2" key="1">
    <citation type="submission" date="2017-06" db="EMBL/GenBank/DDBJ databases">
        <title>Draft genome of Pseudomonas nitroreducens DF05.</title>
        <authorList>
            <person name="Iyer R."/>
        </authorList>
    </citation>
    <scope>NUCLEOTIDE SEQUENCE [LARGE SCALE GENOMIC DNA]</scope>
    <source>
        <strain evidence="1 2">DF05</strain>
    </source>
</reference>
<proteinExistence type="predicted"/>
<comment type="caution">
    <text evidence="1">The sequence shown here is derived from an EMBL/GenBank/DDBJ whole genome shotgun (WGS) entry which is preliminary data.</text>
</comment>
<dbReference type="RefSeq" id="WP_088417412.1">
    <property type="nucleotide sequence ID" value="NZ_NJBA01000003.1"/>
</dbReference>
<dbReference type="SUPFAM" id="SSF48452">
    <property type="entry name" value="TPR-like"/>
    <property type="match status" value="1"/>
</dbReference>
<dbReference type="InterPro" id="IPR011990">
    <property type="entry name" value="TPR-like_helical_dom_sf"/>
</dbReference>
<evidence type="ECO:0000313" key="2">
    <source>
        <dbReference type="Proteomes" id="UP000198145"/>
    </source>
</evidence>
<dbReference type="AlphaFoldDB" id="A0A246FCT2"/>